<keyword evidence="1" id="KW-0472">Membrane</keyword>
<dbReference type="OrthoDB" id="660047at2"/>
<accession>A0A172TZH5</accession>
<reference evidence="2 3" key="2">
    <citation type="journal article" date="2016" name="Int. J. Syst. Evol. Microbiol.">
        <title>Flavisolibacter tropicus sp. nov., isolated from tropical soil.</title>
        <authorList>
            <person name="Lee J.J."/>
            <person name="Kang M.S."/>
            <person name="Kim G.S."/>
            <person name="Lee C.S."/>
            <person name="Lim S."/>
            <person name="Lee J."/>
            <person name="Roh S.H."/>
            <person name="Kang H."/>
            <person name="Ha J.M."/>
            <person name="Bae S."/>
            <person name="Jung H.Y."/>
            <person name="Kim M.K."/>
        </authorList>
    </citation>
    <scope>NUCLEOTIDE SEQUENCE [LARGE SCALE GENOMIC DNA]</scope>
    <source>
        <strain evidence="2 3">LCS9</strain>
    </source>
</reference>
<gene>
    <name evidence="2" type="ORF">SY85_19880</name>
</gene>
<dbReference type="EMBL" id="CP011390">
    <property type="protein sequence ID" value="ANE52406.1"/>
    <property type="molecule type" value="Genomic_DNA"/>
</dbReference>
<feature type="transmembrane region" description="Helical" evidence="1">
    <location>
        <begin position="281"/>
        <end position="301"/>
    </location>
</feature>
<feature type="transmembrane region" description="Helical" evidence="1">
    <location>
        <begin position="113"/>
        <end position="143"/>
    </location>
</feature>
<proteinExistence type="predicted"/>
<sequence length="387" mass="43259">MIAYSKTWLDNLDIHNEADKAFSHQCILEEEQVAIKQHFPVGFYSPNFFIRIGLFILTAVIASFSLGLFFMITLSSTGDHSFGLFTFFTFLSYGALEFFVRENRHYRSGVDDALLWATVSSFIAALNCINGLHIVAYTLLVFLLSGYLALRFADALVSALACISWLGLLFYAYLELGAIAKLTMPFVMMAAAAMLYFFSLRIARAAEAKYYKLCLLVVKVVALLSFYVAGNYFVVRELGNSMFDLHLKEGESIPLDWLFWALTVSVPLLYLWRGVQKKDAVFLRVGLLLIAAIVFTIRYYYNVMPLEIVMILGGMVMITLAYVLIRYLQQPRNGFTYKEEKDASPINKLQIEALIINQTFSTPQVAETTGTEFGGGSGGGAGAGGEY</sequence>
<feature type="transmembrane region" description="Helical" evidence="1">
    <location>
        <begin position="48"/>
        <end position="70"/>
    </location>
</feature>
<organism evidence="2 3">
    <name type="scientific">Flavisolibacter tropicus</name>
    <dbReference type="NCBI Taxonomy" id="1492898"/>
    <lineage>
        <taxon>Bacteria</taxon>
        <taxon>Pseudomonadati</taxon>
        <taxon>Bacteroidota</taxon>
        <taxon>Chitinophagia</taxon>
        <taxon>Chitinophagales</taxon>
        <taxon>Chitinophagaceae</taxon>
        <taxon>Flavisolibacter</taxon>
    </lineage>
</organism>
<dbReference type="Proteomes" id="UP000077177">
    <property type="component" value="Chromosome"/>
</dbReference>
<keyword evidence="1" id="KW-0812">Transmembrane</keyword>
<name>A0A172TZH5_9BACT</name>
<dbReference type="KEGG" id="fla:SY85_19880"/>
<evidence type="ECO:0000313" key="2">
    <source>
        <dbReference type="EMBL" id="ANE52406.1"/>
    </source>
</evidence>
<evidence type="ECO:0000313" key="3">
    <source>
        <dbReference type="Proteomes" id="UP000077177"/>
    </source>
</evidence>
<evidence type="ECO:0008006" key="4">
    <source>
        <dbReference type="Google" id="ProtNLM"/>
    </source>
</evidence>
<feature type="transmembrane region" description="Helical" evidence="1">
    <location>
        <begin position="254"/>
        <end position="272"/>
    </location>
</feature>
<feature type="transmembrane region" description="Helical" evidence="1">
    <location>
        <begin position="82"/>
        <end position="101"/>
    </location>
</feature>
<evidence type="ECO:0000256" key="1">
    <source>
        <dbReference type="SAM" id="Phobius"/>
    </source>
</evidence>
<keyword evidence="1" id="KW-1133">Transmembrane helix</keyword>
<dbReference type="STRING" id="1492898.SY85_19880"/>
<feature type="transmembrane region" description="Helical" evidence="1">
    <location>
        <begin position="155"/>
        <end position="173"/>
    </location>
</feature>
<dbReference type="RefSeq" id="WP_066406827.1">
    <property type="nucleotide sequence ID" value="NZ_CP011390.1"/>
</dbReference>
<dbReference type="AlphaFoldDB" id="A0A172TZH5"/>
<feature type="transmembrane region" description="Helical" evidence="1">
    <location>
        <begin position="307"/>
        <end position="328"/>
    </location>
</feature>
<dbReference type="PATRIC" id="fig|1492898.3.peg.4328"/>
<reference evidence="3" key="1">
    <citation type="submission" date="2015-01" db="EMBL/GenBank/DDBJ databases">
        <title>Flavisolibacter sp./LCS9/ whole genome sequencing.</title>
        <authorList>
            <person name="Kim M.K."/>
            <person name="Srinivasan S."/>
            <person name="Lee J.-J."/>
        </authorList>
    </citation>
    <scope>NUCLEOTIDE SEQUENCE [LARGE SCALE GENOMIC DNA]</scope>
    <source>
        <strain evidence="3">LCS9</strain>
    </source>
</reference>
<feature type="transmembrane region" description="Helical" evidence="1">
    <location>
        <begin position="210"/>
        <end position="234"/>
    </location>
</feature>
<protein>
    <recommendedName>
        <fullName evidence="4">DUF2157 domain-containing protein</fullName>
    </recommendedName>
</protein>
<keyword evidence="3" id="KW-1185">Reference proteome</keyword>
<feature type="transmembrane region" description="Helical" evidence="1">
    <location>
        <begin position="179"/>
        <end position="198"/>
    </location>
</feature>